<evidence type="ECO:0000313" key="1">
    <source>
        <dbReference type="EMBL" id="QHI96365.1"/>
    </source>
</evidence>
<dbReference type="KEGG" id="bomb:GT348_02950"/>
<dbReference type="SUPFAM" id="SSF74650">
    <property type="entry name" value="Galactose mutarotase-like"/>
    <property type="match status" value="1"/>
</dbReference>
<dbReference type="AlphaFoldDB" id="A0A6P1NCJ6"/>
<dbReference type="GO" id="GO:0016853">
    <property type="term" value="F:isomerase activity"/>
    <property type="evidence" value="ECO:0007669"/>
    <property type="project" value="InterPro"/>
</dbReference>
<dbReference type="Gene3D" id="2.70.98.10">
    <property type="match status" value="1"/>
</dbReference>
<dbReference type="GO" id="GO:0030246">
    <property type="term" value="F:carbohydrate binding"/>
    <property type="evidence" value="ECO:0007669"/>
    <property type="project" value="InterPro"/>
</dbReference>
<dbReference type="EMBL" id="CP047652">
    <property type="protein sequence ID" value="QHI96365.1"/>
    <property type="molecule type" value="Genomic_DNA"/>
</dbReference>
<dbReference type="InterPro" id="IPR008183">
    <property type="entry name" value="Aldose_1/G6P_1-epimerase"/>
</dbReference>
<name>A0A6P1NCJ6_9PROT</name>
<dbReference type="Proteomes" id="UP000463975">
    <property type="component" value="Chromosome"/>
</dbReference>
<proteinExistence type="predicted"/>
<gene>
    <name evidence="1" type="ORF">GT348_02950</name>
</gene>
<accession>A0A6P1NCJ6</accession>
<keyword evidence="2" id="KW-1185">Reference proteome</keyword>
<evidence type="ECO:0000313" key="2">
    <source>
        <dbReference type="Proteomes" id="UP000463975"/>
    </source>
</evidence>
<dbReference type="Pfam" id="PF01263">
    <property type="entry name" value="Aldose_epim"/>
    <property type="match status" value="1"/>
</dbReference>
<dbReference type="CDD" id="cd09021">
    <property type="entry name" value="Aldose_epim_Ec_YphB"/>
    <property type="match status" value="1"/>
</dbReference>
<dbReference type="InterPro" id="IPR011013">
    <property type="entry name" value="Gal_mutarotase_sf_dom"/>
</dbReference>
<organism evidence="1 2">
    <name type="scientific">Aristophania vespae</name>
    <dbReference type="NCBI Taxonomy" id="2697033"/>
    <lineage>
        <taxon>Bacteria</taxon>
        <taxon>Pseudomonadati</taxon>
        <taxon>Pseudomonadota</taxon>
        <taxon>Alphaproteobacteria</taxon>
        <taxon>Acetobacterales</taxon>
        <taxon>Acetobacteraceae</taxon>
        <taxon>Aristophania</taxon>
    </lineage>
</organism>
<reference evidence="1 2" key="1">
    <citation type="submission" date="2020-01" db="EMBL/GenBank/DDBJ databases">
        <title>Genome sequencing of strain KACC 21507.</title>
        <authorList>
            <person name="Heo J."/>
            <person name="Kim S.-J."/>
            <person name="Kim J.-S."/>
            <person name="Hong S.-B."/>
            <person name="Kwon S.-W."/>
        </authorList>
    </citation>
    <scope>NUCLEOTIDE SEQUENCE [LARGE SCALE GENOMIC DNA]</scope>
    <source>
        <strain evidence="1 2">KACC 21507</strain>
    </source>
</reference>
<dbReference type="GO" id="GO:0005975">
    <property type="term" value="P:carbohydrate metabolic process"/>
    <property type="evidence" value="ECO:0007669"/>
    <property type="project" value="InterPro"/>
</dbReference>
<sequence>MIELKKGNARLTLLPERGGAIGSWQSDQREIFYPCENENLAAQKGALIAGYPLFPYSNRIDQGRFSFGHRDYQLSPNMVGCPHAIHGNSWENPWKLSHKTDSHAILTFDFKPDNNEKSDPHWPFAYRATLVYQLFEKKLEISLVIENRDQIDQPVGFGFHPFIKCDPASTLSFKADNLWLMTEDGLPLELIENKDEWSFSKPNHFYERDFDHVYSGWEGDIILNRGDNNPSVMVKADPVFSHLVIFSPKESDFVAIEPVTMMTDAINHPEIVERGLHVLSPGKRMGGTISFEILENVQTSRRKKTT</sequence>
<protein>
    <submittedName>
        <fullName evidence="1">Aldose 1-epimerase</fullName>
    </submittedName>
</protein>
<dbReference type="InterPro" id="IPR014718">
    <property type="entry name" value="GH-type_carb-bd"/>
</dbReference>